<evidence type="ECO:0000313" key="3">
    <source>
        <dbReference type="EMBL" id="AWM40880.1"/>
    </source>
</evidence>
<dbReference type="NCBIfam" id="TIGR04294">
    <property type="entry name" value="pre_pil_HX9DG"/>
    <property type="match status" value="1"/>
</dbReference>
<dbReference type="Pfam" id="PF07596">
    <property type="entry name" value="SBP_bac_10"/>
    <property type="match status" value="1"/>
</dbReference>
<dbReference type="OrthoDB" id="255848at2"/>
<evidence type="ECO:0000256" key="1">
    <source>
        <dbReference type="SAM" id="Phobius"/>
    </source>
</evidence>
<keyword evidence="4" id="KW-1185">Reference proteome</keyword>
<keyword evidence="1" id="KW-0812">Transmembrane</keyword>
<dbReference type="InterPro" id="IPR012902">
    <property type="entry name" value="N_methyl_site"/>
</dbReference>
<evidence type="ECO:0000259" key="2">
    <source>
        <dbReference type="Pfam" id="PF07596"/>
    </source>
</evidence>
<reference evidence="3 4" key="1">
    <citation type="submission" date="2018-01" db="EMBL/GenBank/DDBJ databases">
        <title>G. obscuriglobus.</title>
        <authorList>
            <person name="Franke J."/>
            <person name="Blomberg W."/>
            <person name="Selmecki A."/>
        </authorList>
    </citation>
    <scope>NUCLEOTIDE SEQUENCE [LARGE SCALE GENOMIC DNA]</scope>
    <source>
        <strain evidence="3 4">DSM 5831</strain>
    </source>
</reference>
<dbReference type="RefSeq" id="WP_010038725.1">
    <property type="nucleotide sequence ID" value="NZ_CP025958.1"/>
</dbReference>
<dbReference type="InterPro" id="IPR027558">
    <property type="entry name" value="Pre_pil_HX9DG_C"/>
</dbReference>
<dbReference type="AlphaFoldDB" id="A0A2Z3HHH6"/>
<protein>
    <submittedName>
        <fullName evidence="3">Prepilin-type cleavage/methylation domain-containing protein</fullName>
    </submittedName>
</protein>
<dbReference type="Pfam" id="PF07963">
    <property type="entry name" value="N_methyl"/>
    <property type="match status" value="1"/>
</dbReference>
<feature type="domain" description="DUF1559" evidence="2">
    <location>
        <begin position="37"/>
        <end position="312"/>
    </location>
</feature>
<dbReference type="PANTHER" id="PTHR30093">
    <property type="entry name" value="GENERAL SECRETION PATHWAY PROTEIN G"/>
    <property type="match status" value="1"/>
</dbReference>
<dbReference type="NCBIfam" id="TIGR02532">
    <property type="entry name" value="IV_pilin_GFxxxE"/>
    <property type="match status" value="1"/>
</dbReference>
<dbReference type="KEGG" id="gog:C1280_30405"/>
<proteinExistence type="predicted"/>
<keyword evidence="1" id="KW-0472">Membrane</keyword>
<dbReference type="SUPFAM" id="SSF54523">
    <property type="entry name" value="Pili subunits"/>
    <property type="match status" value="1"/>
</dbReference>
<name>A0A2Z3HHH6_9BACT</name>
<accession>A0A2Z3HHH6</accession>
<organism evidence="3 4">
    <name type="scientific">Gemmata obscuriglobus</name>
    <dbReference type="NCBI Taxonomy" id="114"/>
    <lineage>
        <taxon>Bacteria</taxon>
        <taxon>Pseudomonadati</taxon>
        <taxon>Planctomycetota</taxon>
        <taxon>Planctomycetia</taxon>
        <taxon>Gemmatales</taxon>
        <taxon>Gemmataceae</taxon>
        <taxon>Gemmata</taxon>
    </lineage>
</organism>
<keyword evidence="1" id="KW-1133">Transmembrane helix</keyword>
<gene>
    <name evidence="3" type="ORF">C1280_30405</name>
</gene>
<sequence length="348" mass="38040">MTHIRSGRLRPGFTLIELLVVIAIIAILIGLLLPAVQKVREAAARMTCSNNLKQIGLAAHNYESARGYLPPGYFGAYPDRNSGESGYTSNYETGVSALTAMLPYMEQDNIFRQIPAQMSENDSFPTTPGYFYGWWETGADPAWAMAQTKIKTFTCPSDTDSRPQRTIAYWYWQQGTGNGADNFGYAYWSADYNMAKTNYAPVGGACGTRASNPSSSFGPNVNIAQFSGIFGNRTKTKIVAIADGTSNTLMFGEGATRNDNVVMWQWMSIFPVPTLIGLSNNTASTQTVFRFASRHTGTVNFCMGDGAVRSLRTSGTTTWDPATNEWLLLQKMSGMADGQTVDMSGLSY</sequence>
<feature type="transmembrane region" description="Helical" evidence="1">
    <location>
        <begin position="12"/>
        <end position="36"/>
    </location>
</feature>
<dbReference type="InterPro" id="IPR011453">
    <property type="entry name" value="DUF1559"/>
</dbReference>
<dbReference type="InterPro" id="IPR045584">
    <property type="entry name" value="Pilin-like"/>
</dbReference>
<dbReference type="PANTHER" id="PTHR30093:SF2">
    <property type="entry name" value="TYPE II SECRETION SYSTEM PROTEIN H"/>
    <property type="match status" value="1"/>
</dbReference>
<dbReference type="Proteomes" id="UP000245802">
    <property type="component" value="Chromosome"/>
</dbReference>
<dbReference type="EMBL" id="CP025958">
    <property type="protein sequence ID" value="AWM40880.1"/>
    <property type="molecule type" value="Genomic_DNA"/>
</dbReference>
<evidence type="ECO:0000313" key="4">
    <source>
        <dbReference type="Proteomes" id="UP000245802"/>
    </source>
</evidence>
<dbReference type="Gene3D" id="3.30.700.10">
    <property type="entry name" value="Glycoprotein, Type 4 Pilin"/>
    <property type="match status" value="1"/>
</dbReference>